<dbReference type="SUPFAM" id="SSF55729">
    <property type="entry name" value="Acyl-CoA N-acyltransferases (Nat)"/>
    <property type="match status" value="1"/>
</dbReference>
<keyword evidence="3" id="KW-1185">Reference proteome</keyword>
<feature type="domain" description="N-acetyltransferase" evidence="1">
    <location>
        <begin position="140"/>
        <end position="267"/>
    </location>
</feature>
<dbReference type="Gene3D" id="3.40.630.30">
    <property type="match status" value="1"/>
</dbReference>
<dbReference type="CDD" id="cd04301">
    <property type="entry name" value="NAT_SF"/>
    <property type="match status" value="1"/>
</dbReference>
<sequence>MNQSEQKQVMINNLNAKIKARAAILKEAKIHETEDGFTYTDAHLSSYNFNVVTLPETGYPLNHSTFKEIIDYFNSRKYPINVWCWEQQTDVISLFREAGLNDYGTDYLGMIADLEDFQPVVSNAVADFHFEKAASPEQFVTFGNILSSLYTGTNEEKQLQTYFEKAAHSSLLEDNNFQHIIGYHQGRPAAIGSILFSDGIAGLYDIATLESERGNGLGTKLTNHLLSTAKEEGAAYCTLQASPEAENIYRKLGFDTIDMLKVFVNFE</sequence>
<dbReference type="GO" id="GO:0016747">
    <property type="term" value="F:acyltransferase activity, transferring groups other than amino-acyl groups"/>
    <property type="evidence" value="ECO:0007669"/>
    <property type="project" value="InterPro"/>
</dbReference>
<comment type="caution">
    <text evidence="2">The sequence shown here is derived from an EMBL/GenBank/DDBJ whole genome shotgun (WGS) entry which is preliminary data.</text>
</comment>
<accession>A0A511ZFK1</accession>
<evidence type="ECO:0000313" key="3">
    <source>
        <dbReference type="Proteomes" id="UP000321558"/>
    </source>
</evidence>
<dbReference type="EMBL" id="BJYM01000003">
    <property type="protein sequence ID" value="GEN86232.1"/>
    <property type="molecule type" value="Genomic_DNA"/>
</dbReference>
<dbReference type="STRING" id="582851.GCA_900162665_04229"/>
<evidence type="ECO:0000313" key="2">
    <source>
        <dbReference type="EMBL" id="GEN86232.1"/>
    </source>
</evidence>
<keyword evidence="2" id="KW-0808">Transferase</keyword>
<dbReference type="AlphaFoldDB" id="A0A511ZFK1"/>
<dbReference type="RefSeq" id="WP_186813560.1">
    <property type="nucleotide sequence ID" value="NZ_BJYM01000003.1"/>
</dbReference>
<proteinExistence type="predicted"/>
<evidence type="ECO:0000259" key="1">
    <source>
        <dbReference type="PROSITE" id="PS51186"/>
    </source>
</evidence>
<dbReference type="InterPro" id="IPR000182">
    <property type="entry name" value="GNAT_dom"/>
</dbReference>
<dbReference type="Pfam" id="PF13673">
    <property type="entry name" value="Acetyltransf_10"/>
    <property type="match status" value="1"/>
</dbReference>
<organism evidence="2 3">
    <name type="scientific">Oceanobacillus sojae</name>
    <dbReference type="NCBI Taxonomy" id="582851"/>
    <lineage>
        <taxon>Bacteria</taxon>
        <taxon>Bacillati</taxon>
        <taxon>Bacillota</taxon>
        <taxon>Bacilli</taxon>
        <taxon>Bacillales</taxon>
        <taxon>Bacillaceae</taxon>
        <taxon>Oceanobacillus</taxon>
    </lineage>
</organism>
<reference evidence="2 3" key="1">
    <citation type="submission" date="2019-07" db="EMBL/GenBank/DDBJ databases">
        <title>Whole genome shotgun sequence of Oceanobacillus sojae NBRC 105379.</title>
        <authorList>
            <person name="Hosoyama A."/>
            <person name="Uohara A."/>
            <person name="Ohji S."/>
            <person name="Ichikawa N."/>
        </authorList>
    </citation>
    <scope>NUCLEOTIDE SEQUENCE [LARGE SCALE GENOMIC DNA]</scope>
    <source>
        <strain evidence="2 3">NBRC 105379</strain>
    </source>
</reference>
<dbReference type="Proteomes" id="UP000321558">
    <property type="component" value="Unassembled WGS sequence"/>
</dbReference>
<gene>
    <name evidence="2" type="ORF">OSO01_09710</name>
</gene>
<dbReference type="InterPro" id="IPR016181">
    <property type="entry name" value="Acyl_CoA_acyltransferase"/>
</dbReference>
<protein>
    <submittedName>
        <fullName evidence="2">N-acetyltransferase</fullName>
    </submittedName>
</protein>
<dbReference type="PROSITE" id="PS51186">
    <property type="entry name" value="GNAT"/>
    <property type="match status" value="1"/>
</dbReference>
<name>A0A511ZFK1_9BACI</name>